<dbReference type="EMBL" id="BOOY01000001">
    <property type="protein sequence ID" value="GIJ00896.1"/>
    <property type="molecule type" value="Genomic_DNA"/>
</dbReference>
<keyword evidence="2" id="KW-1185">Reference proteome</keyword>
<evidence type="ECO:0000313" key="1">
    <source>
        <dbReference type="EMBL" id="GIJ00896.1"/>
    </source>
</evidence>
<dbReference type="Proteomes" id="UP000652013">
    <property type="component" value="Unassembled WGS sequence"/>
</dbReference>
<reference evidence="1" key="1">
    <citation type="submission" date="2021-01" db="EMBL/GenBank/DDBJ databases">
        <title>Whole genome shotgun sequence of Spirilliplanes yamanashiensis NBRC 15828.</title>
        <authorList>
            <person name="Komaki H."/>
            <person name="Tamura T."/>
        </authorList>
    </citation>
    <scope>NUCLEOTIDE SEQUENCE</scope>
    <source>
        <strain evidence="1">NBRC 15828</strain>
    </source>
</reference>
<dbReference type="AlphaFoldDB" id="A0A8J4DG30"/>
<accession>A0A8J4DG30</accession>
<gene>
    <name evidence="1" type="ORF">Sya03_02480</name>
</gene>
<protein>
    <submittedName>
        <fullName evidence="1">Uncharacterized protein</fullName>
    </submittedName>
</protein>
<name>A0A8J4DG30_9ACTN</name>
<proteinExistence type="predicted"/>
<evidence type="ECO:0000313" key="2">
    <source>
        <dbReference type="Proteomes" id="UP000652013"/>
    </source>
</evidence>
<dbReference type="RefSeq" id="WP_203936209.1">
    <property type="nucleotide sequence ID" value="NZ_BAAAGJ010000024.1"/>
</dbReference>
<comment type="caution">
    <text evidence="1">The sequence shown here is derived from an EMBL/GenBank/DDBJ whole genome shotgun (WGS) entry which is preliminary data.</text>
</comment>
<organism evidence="1 2">
    <name type="scientific">Spirilliplanes yamanashiensis</name>
    <dbReference type="NCBI Taxonomy" id="42233"/>
    <lineage>
        <taxon>Bacteria</taxon>
        <taxon>Bacillati</taxon>
        <taxon>Actinomycetota</taxon>
        <taxon>Actinomycetes</taxon>
        <taxon>Micromonosporales</taxon>
        <taxon>Micromonosporaceae</taxon>
        <taxon>Spirilliplanes</taxon>
    </lineage>
</organism>
<sequence length="99" mass="10587">MPDISVALIGASTVQTATLRRRLEQAGYVCRRPDALVVELRDVSDCSKVGGVIAESLRDGDPAVMLHLDGPGAETTHFRIQSLTGEMIGSSLATCAWFQ</sequence>